<feature type="repeat" description="WD" evidence="6">
    <location>
        <begin position="165"/>
        <end position="206"/>
    </location>
</feature>
<dbReference type="GO" id="GO:0007219">
    <property type="term" value="P:Notch signaling pathway"/>
    <property type="evidence" value="ECO:0007669"/>
    <property type="project" value="TreeGrafter"/>
</dbReference>
<feature type="repeat" description="WD" evidence="6">
    <location>
        <begin position="465"/>
        <end position="495"/>
    </location>
</feature>
<evidence type="ECO:0000313" key="8">
    <source>
        <dbReference type="Proteomes" id="UP000230750"/>
    </source>
</evidence>
<organism evidence="7 8">
    <name type="scientific">Stichopus japonicus</name>
    <name type="common">Sea cucumber</name>
    <dbReference type="NCBI Taxonomy" id="307972"/>
    <lineage>
        <taxon>Eukaryota</taxon>
        <taxon>Metazoa</taxon>
        <taxon>Echinodermata</taxon>
        <taxon>Eleutherozoa</taxon>
        <taxon>Echinozoa</taxon>
        <taxon>Holothuroidea</taxon>
        <taxon>Aspidochirotacea</taxon>
        <taxon>Aspidochirotida</taxon>
        <taxon>Stichopodidae</taxon>
        <taxon>Apostichopus</taxon>
    </lineage>
</organism>
<dbReference type="Proteomes" id="UP000230750">
    <property type="component" value="Unassembled WGS sequence"/>
</dbReference>
<evidence type="ECO:0000256" key="6">
    <source>
        <dbReference type="PROSITE-ProRule" id="PRU00221"/>
    </source>
</evidence>
<dbReference type="CDD" id="cd00200">
    <property type="entry name" value="WD40"/>
    <property type="match status" value="1"/>
</dbReference>
<dbReference type="AlphaFoldDB" id="A0A2G8K2E8"/>
<evidence type="ECO:0000256" key="5">
    <source>
        <dbReference type="ARBA" id="ARBA00061016"/>
    </source>
</evidence>
<comment type="caution">
    <text evidence="7">The sequence shown here is derived from an EMBL/GenBank/DDBJ whole genome shotgun (WGS) entry which is preliminary data.</text>
</comment>
<dbReference type="EMBL" id="MRZV01000957">
    <property type="protein sequence ID" value="PIK42164.1"/>
    <property type="molecule type" value="Genomic_DNA"/>
</dbReference>
<dbReference type="SMART" id="SM00320">
    <property type="entry name" value="WD40"/>
    <property type="match status" value="8"/>
</dbReference>
<keyword evidence="4" id="KW-0539">Nucleus</keyword>
<feature type="repeat" description="WD" evidence="6">
    <location>
        <begin position="381"/>
        <end position="422"/>
    </location>
</feature>
<dbReference type="STRING" id="307972.A0A2G8K2E8"/>
<reference evidence="7 8" key="1">
    <citation type="journal article" date="2017" name="PLoS Biol.">
        <title>The sea cucumber genome provides insights into morphological evolution and visceral regeneration.</title>
        <authorList>
            <person name="Zhang X."/>
            <person name="Sun L."/>
            <person name="Yuan J."/>
            <person name="Sun Y."/>
            <person name="Gao Y."/>
            <person name="Zhang L."/>
            <person name="Li S."/>
            <person name="Dai H."/>
            <person name="Hamel J.F."/>
            <person name="Liu C."/>
            <person name="Yu Y."/>
            <person name="Liu S."/>
            <person name="Lin W."/>
            <person name="Guo K."/>
            <person name="Jin S."/>
            <person name="Xu P."/>
            <person name="Storey K.B."/>
            <person name="Huan P."/>
            <person name="Zhang T."/>
            <person name="Zhou Y."/>
            <person name="Zhang J."/>
            <person name="Lin C."/>
            <person name="Li X."/>
            <person name="Xing L."/>
            <person name="Huo D."/>
            <person name="Sun M."/>
            <person name="Wang L."/>
            <person name="Mercier A."/>
            <person name="Li F."/>
            <person name="Yang H."/>
            <person name="Xiang J."/>
        </authorList>
    </citation>
    <scope>NUCLEOTIDE SEQUENCE [LARGE SCALE GENOMIC DNA]</scope>
    <source>
        <strain evidence="7">Shaxun</strain>
        <tissue evidence="7">Muscle</tissue>
    </source>
</reference>
<evidence type="ECO:0000256" key="4">
    <source>
        <dbReference type="ARBA" id="ARBA00023242"/>
    </source>
</evidence>
<feature type="repeat" description="WD" evidence="6">
    <location>
        <begin position="208"/>
        <end position="254"/>
    </location>
</feature>
<protein>
    <submittedName>
        <fullName evidence="7">Putative notchless protein-like 1-like</fullName>
    </submittedName>
</protein>
<proteinExistence type="inferred from homology"/>
<dbReference type="Gene3D" id="2.130.10.10">
    <property type="entry name" value="YVTN repeat-like/Quinoprotein amine dehydrogenase"/>
    <property type="match status" value="1"/>
</dbReference>
<evidence type="ECO:0000256" key="3">
    <source>
        <dbReference type="ARBA" id="ARBA00022737"/>
    </source>
</evidence>
<keyword evidence="3" id="KW-0677">Repeat</keyword>
<comment type="similarity">
    <text evidence="5">Belongs to the NLE1/RSA4 family.</text>
</comment>
<dbReference type="InterPro" id="IPR020472">
    <property type="entry name" value="WD40_PAC1"/>
</dbReference>
<dbReference type="InterPro" id="IPR036322">
    <property type="entry name" value="WD40_repeat_dom_sf"/>
</dbReference>
<feature type="repeat" description="WD" evidence="6">
    <location>
        <begin position="255"/>
        <end position="295"/>
    </location>
</feature>
<evidence type="ECO:0000256" key="2">
    <source>
        <dbReference type="ARBA" id="ARBA00022574"/>
    </source>
</evidence>
<dbReference type="PANTHER" id="PTHR19848">
    <property type="entry name" value="WD40 REPEAT PROTEIN"/>
    <property type="match status" value="1"/>
</dbReference>
<dbReference type="GO" id="GO:0000027">
    <property type="term" value="P:ribosomal large subunit assembly"/>
    <property type="evidence" value="ECO:0007669"/>
    <property type="project" value="TreeGrafter"/>
</dbReference>
<dbReference type="PRINTS" id="PR00319">
    <property type="entry name" value="GPROTEINB"/>
</dbReference>
<dbReference type="InterPro" id="IPR001632">
    <property type="entry name" value="WD40_G-protein_beta-like"/>
</dbReference>
<dbReference type="InterPro" id="IPR001680">
    <property type="entry name" value="WD40_rpt"/>
</dbReference>
<dbReference type="GO" id="GO:0005730">
    <property type="term" value="C:nucleolus"/>
    <property type="evidence" value="ECO:0007669"/>
    <property type="project" value="UniProtKB-SubCell"/>
</dbReference>
<name>A0A2G8K2E8_STIJA</name>
<dbReference type="InterPro" id="IPR015943">
    <property type="entry name" value="WD40/YVTN_repeat-like_dom_sf"/>
</dbReference>
<dbReference type="InterPro" id="IPR019775">
    <property type="entry name" value="WD40_repeat_CS"/>
</dbReference>
<keyword evidence="2 6" id="KW-0853">WD repeat</keyword>
<dbReference type="PROSITE" id="PS00678">
    <property type="entry name" value="WD_REPEATS_1"/>
    <property type="match status" value="2"/>
</dbReference>
<dbReference type="PANTHER" id="PTHR19848:SF0">
    <property type="entry name" value="NOTCHLESS PROTEIN HOMOLOG 1"/>
    <property type="match status" value="1"/>
</dbReference>
<sequence length="495" mass="55906">MIKRNFSFQKEDLVVRLNKQLVRPHLEYAVQAWNPYFAKDKEELENVQRRATRMISSLKSVPYYRRLQLLNLTTLALRRLRGDLIQVFKIVGGKNETETVLPIVYQPQAVFKVRAVTRCTSSLPGHAEAVISVAFSPSGRYLASGSGDTTVRFWDVNTETPDYTCRGHKHWVLCIAWSPDEKRLASGCKKSQICIWDPSTGKQLGKTLTGHKQWITWLSWEPWHLNSSCRRLVSSSKDGTLRIWDTILGSCIRSLSGHLQSISCVKWGGTGLIYSSSQDRSVKVWRAEDGILCRTLQGHAHWVNTMALSTDYVMRTGAFNPEDASVVYKARTESEEELSKLAKQRYEEVKGNQPERLVTGSDDFTLFLWHPETDKKSVARMTGHQQLINEVAFSPDTRLIASASFDKSVKLWDGRTGKFLASLRGHVNRVYQVSWAADSRLICSGSSDSTLKVWDVKKGKILLDLPGHADEVYAVDWSPDGQRVASGGKDKVLKL</sequence>
<comment type="subcellular location">
    <subcellularLocation>
        <location evidence="1">Nucleus</location>
        <location evidence="1">Nucleolus</location>
    </subcellularLocation>
</comment>
<feature type="repeat" description="WD" evidence="6">
    <location>
        <begin position="123"/>
        <end position="164"/>
    </location>
</feature>
<dbReference type="OrthoDB" id="10267436at2759"/>
<evidence type="ECO:0000313" key="7">
    <source>
        <dbReference type="EMBL" id="PIK42164.1"/>
    </source>
</evidence>
<evidence type="ECO:0000256" key="1">
    <source>
        <dbReference type="ARBA" id="ARBA00004604"/>
    </source>
</evidence>
<dbReference type="Pfam" id="PF00400">
    <property type="entry name" value="WD40"/>
    <property type="match status" value="7"/>
</dbReference>
<feature type="repeat" description="WD" evidence="6">
    <location>
        <begin position="423"/>
        <end position="464"/>
    </location>
</feature>
<dbReference type="SUPFAM" id="SSF50978">
    <property type="entry name" value="WD40 repeat-like"/>
    <property type="match status" value="1"/>
</dbReference>
<gene>
    <name evidence="7" type="ORF">BSL78_21000</name>
</gene>
<dbReference type="FunFam" id="2.130.10.10:FF:000092">
    <property type="entry name" value="notchless protein homolog"/>
    <property type="match status" value="1"/>
</dbReference>
<keyword evidence="8" id="KW-1185">Reference proteome</keyword>
<dbReference type="PROSITE" id="PS50082">
    <property type="entry name" value="WD_REPEATS_2"/>
    <property type="match status" value="7"/>
</dbReference>
<dbReference type="PROSITE" id="PS50294">
    <property type="entry name" value="WD_REPEATS_REGION"/>
    <property type="match status" value="7"/>
</dbReference>
<accession>A0A2G8K2E8</accession>
<dbReference type="PRINTS" id="PR00320">
    <property type="entry name" value="GPROTEINBRPT"/>
</dbReference>